<gene>
    <name evidence="1" type="ORF">NONO_c60960</name>
</gene>
<organism evidence="1 2">
    <name type="scientific">Nocardia nova SH22a</name>
    <dbReference type="NCBI Taxonomy" id="1415166"/>
    <lineage>
        <taxon>Bacteria</taxon>
        <taxon>Bacillati</taxon>
        <taxon>Actinomycetota</taxon>
        <taxon>Actinomycetes</taxon>
        <taxon>Mycobacteriales</taxon>
        <taxon>Nocardiaceae</taxon>
        <taxon>Nocardia</taxon>
    </lineage>
</organism>
<name>W5TNQ6_9NOCA</name>
<evidence type="ECO:0000313" key="1">
    <source>
        <dbReference type="EMBL" id="AHH20872.1"/>
    </source>
</evidence>
<dbReference type="STRING" id="1415166.NONO_c60960"/>
<dbReference type="PATRIC" id="fig|1415166.3.peg.6272"/>
<dbReference type="HOGENOM" id="CLU_2424903_0_0_11"/>
<dbReference type="AlphaFoldDB" id="W5TNQ6"/>
<dbReference type="Proteomes" id="UP000019150">
    <property type="component" value="Chromosome"/>
</dbReference>
<sequence length="103" mass="11135">MATATVHIDDVQGFPGPARCFKVDPPYHGADFVVVWAQPSFGRHQEPEAGLVPATETGACAERSVKKRGGSYVLHDEPDTQERIDGAHWLALIMAGYTLTEAS</sequence>
<keyword evidence="2" id="KW-1185">Reference proteome</keyword>
<accession>W5TNQ6</accession>
<evidence type="ECO:0000313" key="2">
    <source>
        <dbReference type="Proteomes" id="UP000019150"/>
    </source>
</evidence>
<dbReference type="OrthoDB" id="4557232at2"/>
<dbReference type="KEGG" id="nno:NONO_c60960"/>
<reference evidence="1 2" key="1">
    <citation type="journal article" date="2014" name="Appl. Environ. Microbiol.">
        <title>Insights into the Microbial Degradation of Rubber and Gutta-Percha by Analysis of the Complete Genome of Nocardia nova SH22a.</title>
        <authorList>
            <person name="Luo Q."/>
            <person name="Hiessl S."/>
            <person name="Poehlein A."/>
            <person name="Daniel R."/>
            <person name="Steinbuchel A."/>
        </authorList>
    </citation>
    <scope>NUCLEOTIDE SEQUENCE [LARGE SCALE GENOMIC DNA]</scope>
    <source>
        <strain evidence="1">SH22a</strain>
    </source>
</reference>
<dbReference type="EMBL" id="CP006850">
    <property type="protein sequence ID" value="AHH20872.1"/>
    <property type="molecule type" value="Genomic_DNA"/>
</dbReference>
<dbReference type="RefSeq" id="WP_025352211.1">
    <property type="nucleotide sequence ID" value="NZ_CP006850.1"/>
</dbReference>
<protein>
    <submittedName>
        <fullName evidence="1">Uncharacterized protein</fullName>
    </submittedName>
</protein>
<proteinExistence type="predicted"/>